<dbReference type="EMBL" id="LSYV01000313">
    <property type="protein sequence ID" value="KXZ41698.1"/>
    <property type="molecule type" value="Genomic_DNA"/>
</dbReference>
<organism evidence="2 3">
    <name type="scientific">Gonium pectorale</name>
    <name type="common">Green alga</name>
    <dbReference type="NCBI Taxonomy" id="33097"/>
    <lineage>
        <taxon>Eukaryota</taxon>
        <taxon>Viridiplantae</taxon>
        <taxon>Chlorophyta</taxon>
        <taxon>core chlorophytes</taxon>
        <taxon>Chlorophyceae</taxon>
        <taxon>CS clade</taxon>
        <taxon>Chlamydomonadales</taxon>
        <taxon>Volvocaceae</taxon>
        <taxon>Gonium</taxon>
    </lineage>
</organism>
<name>A0A150FVV7_GONPE</name>
<feature type="region of interest" description="Disordered" evidence="1">
    <location>
        <begin position="335"/>
        <end position="385"/>
    </location>
</feature>
<reference evidence="3" key="1">
    <citation type="journal article" date="2016" name="Nat. Commun.">
        <title>The Gonium pectorale genome demonstrates co-option of cell cycle regulation during the evolution of multicellularity.</title>
        <authorList>
            <person name="Hanschen E.R."/>
            <person name="Marriage T.N."/>
            <person name="Ferris P.J."/>
            <person name="Hamaji T."/>
            <person name="Toyoda A."/>
            <person name="Fujiyama A."/>
            <person name="Neme R."/>
            <person name="Noguchi H."/>
            <person name="Minakuchi Y."/>
            <person name="Suzuki M."/>
            <person name="Kawai-Toyooka H."/>
            <person name="Smith D.R."/>
            <person name="Sparks H."/>
            <person name="Anderson J."/>
            <person name="Bakaric R."/>
            <person name="Luria V."/>
            <person name="Karger A."/>
            <person name="Kirschner M.W."/>
            <person name="Durand P.M."/>
            <person name="Michod R.E."/>
            <person name="Nozaki H."/>
            <person name="Olson B.J."/>
        </authorList>
    </citation>
    <scope>NUCLEOTIDE SEQUENCE [LARGE SCALE GENOMIC DNA]</scope>
    <source>
        <strain evidence="3">NIES-2863</strain>
    </source>
</reference>
<dbReference type="STRING" id="33097.A0A150FVV7"/>
<dbReference type="AlphaFoldDB" id="A0A150FVV7"/>
<dbReference type="Proteomes" id="UP000075714">
    <property type="component" value="Unassembled WGS sequence"/>
</dbReference>
<accession>A0A150FVV7</accession>
<comment type="caution">
    <text evidence="2">The sequence shown here is derived from an EMBL/GenBank/DDBJ whole genome shotgun (WGS) entry which is preliminary data.</text>
</comment>
<feature type="region of interest" description="Disordered" evidence="1">
    <location>
        <begin position="95"/>
        <end position="154"/>
    </location>
</feature>
<evidence type="ECO:0000313" key="2">
    <source>
        <dbReference type="EMBL" id="KXZ41698.1"/>
    </source>
</evidence>
<feature type="compositionally biased region" description="Low complexity" evidence="1">
    <location>
        <begin position="371"/>
        <end position="385"/>
    </location>
</feature>
<feature type="region of interest" description="Disordered" evidence="1">
    <location>
        <begin position="14"/>
        <end position="54"/>
    </location>
</feature>
<evidence type="ECO:0000256" key="1">
    <source>
        <dbReference type="SAM" id="MobiDB-lite"/>
    </source>
</evidence>
<proteinExistence type="predicted"/>
<sequence length="385" mass="38105">MMSIWAHYRTRGAGLRSSDLSPTRNGGHAAAGSGQRGAPFPPVPRPSTSNGPSYLLTATRRTLPIGGSFDSSFFAGDASPAGSLPRLDSVSALPGGYSSGGGSGHLHHRGGGGGGGRQGRGHTASRALQEREREREREAGPAAASGGSSGGSGQAASAAAAAAAAVQQAPGGSITWAHVRDAQQHAWAESGTMFYRPPPYGIPQSHSLPEAQSSFNDPAAAGAAVALAAVQPGPPAGTWDESGGGGGSGGGAALAGGSSLLSLTYSNSYGYGNAAPGPLYGMPLPLPPPGPGSGYGRGNAGGYVPRVAYGMPVDLTELDRGLRDRERDLLSGFTRSNWSVGGPGTGSGAGAWERAAATSPLRNHRDRDPIGGAAAGSAAAGRPGV</sequence>
<evidence type="ECO:0000313" key="3">
    <source>
        <dbReference type="Proteomes" id="UP000075714"/>
    </source>
</evidence>
<keyword evidence="3" id="KW-1185">Reference proteome</keyword>
<protein>
    <submittedName>
        <fullName evidence="2">Uncharacterized protein</fullName>
    </submittedName>
</protein>
<gene>
    <name evidence="2" type="ORF">GPECTOR_315g11</name>
</gene>
<feature type="compositionally biased region" description="Basic and acidic residues" evidence="1">
    <location>
        <begin position="128"/>
        <end position="139"/>
    </location>
</feature>